<gene>
    <name evidence="2" type="ORF">TOPH_08081</name>
</gene>
<reference evidence="2 3" key="1">
    <citation type="journal article" date="2015" name="BMC Genomics">
        <title>The genome of the truffle-parasite Tolypocladium ophioglossoides and the evolution of antifungal peptaibiotics.</title>
        <authorList>
            <person name="Quandt C.A."/>
            <person name="Bushley K.E."/>
            <person name="Spatafora J.W."/>
        </authorList>
    </citation>
    <scope>NUCLEOTIDE SEQUENCE [LARGE SCALE GENOMIC DNA]</scope>
    <source>
        <strain evidence="2 3">CBS 100239</strain>
    </source>
</reference>
<evidence type="ECO:0000256" key="1">
    <source>
        <dbReference type="SAM" id="MobiDB-lite"/>
    </source>
</evidence>
<proteinExistence type="predicted"/>
<sequence length="105" mass="11439">QAQLKVQARDKTGPSTAAEPLTDAQAQSQAQVSETPHFHGYSLSPDTFWIKWNGHNALWLSPDYRPYVSAISPSTATLALVCPSRRVLVIGFSPSGPSNGYRNQL</sequence>
<feature type="non-terminal residue" evidence="2">
    <location>
        <position position="105"/>
    </location>
</feature>
<dbReference type="AlphaFoldDB" id="A0A0L0MZN3"/>
<accession>A0A0L0MZN3</accession>
<dbReference type="Proteomes" id="UP000036947">
    <property type="component" value="Unassembled WGS sequence"/>
</dbReference>
<dbReference type="EMBL" id="LFRF01000039">
    <property type="protein sequence ID" value="KND87251.1"/>
    <property type="molecule type" value="Genomic_DNA"/>
</dbReference>
<comment type="caution">
    <text evidence="2">The sequence shown here is derived from an EMBL/GenBank/DDBJ whole genome shotgun (WGS) entry which is preliminary data.</text>
</comment>
<feature type="compositionally biased region" description="Polar residues" evidence="1">
    <location>
        <begin position="24"/>
        <end position="34"/>
    </location>
</feature>
<organism evidence="2 3">
    <name type="scientific">Tolypocladium ophioglossoides (strain CBS 100239)</name>
    <name type="common">Snaketongue truffleclub</name>
    <name type="synonym">Elaphocordyceps ophioglossoides</name>
    <dbReference type="NCBI Taxonomy" id="1163406"/>
    <lineage>
        <taxon>Eukaryota</taxon>
        <taxon>Fungi</taxon>
        <taxon>Dikarya</taxon>
        <taxon>Ascomycota</taxon>
        <taxon>Pezizomycotina</taxon>
        <taxon>Sordariomycetes</taxon>
        <taxon>Hypocreomycetidae</taxon>
        <taxon>Hypocreales</taxon>
        <taxon>Ophiocordycipitaceae</taxon>
        <taxon>Tolypocladium</taxon>
    </lineage>
</organism>
<dbReference type="OrthoDB" id="5101880at2759"/>
<evidence type="ECO:0000313" key="2">
    <source>
        <dbReference type="EMBL" id="KND87251.1"/>
    </source>
</evidence>
<evidence type="ECO:0000313" key="3">
    <source>
        <dbReference type="Proteomes" id="UP000036947"/>
    </source>
</evidence>
<name>A0A0L0MZN3_TOLOC</name>
<feature type="region of interest" description="Disordered" evidence="1">
    <location>
        <begin position="1"/>
        <end position="38"/>
    </location>
</feature>
<keyword evidence="3" id="KW-1185">Reference proteome</keyword>
<feature type="non-terminal residue" evidence="2">
    <location>
        <position position="1"/>
    </location>
</feature>
<protein>
    <submittedName>
        <fullName evidence="2">Uncharacterized protein</fullName>
    </submittedName>
</protein>